<evidence type="ECO:0000313" key="4">
    <source>
        <dbReference type="Proteomes" id="UP000000254"/>
    </source>
</evidence>
<organism evidence="3 4">
    <name type="scientific">Staphylothermus marinus (strain ATCC 43588 / DSM 3639 / JCM 9404 / F1)</name>
    <dbReference type="NCBI Taxonomy" id="399550"/>
    <lineage>
        <taxon>Archaea</taxon>
        <taxon>Thermoproteota</taxon>
        <taxon>Thermoprotei</taxon>
        <taxon>Desulfurococcales</taxon>
        <taxon>Desulfurococcaceae</taxon>
        <taxon>Staphylothermus</taxon>
    </lineage>
</organism>
<reference evidence="3 4" key="2">
    <citation type="journal article" date="2009" name="Stand. Genomic Sci.">
        <title>Complete genome sequence of Staphylothermus marinus Stetter and Fiala 1986 type strain F1.</title>
        <authorList>
            <person name="Anderson I.J."/>
            <person name="Sun H."/>
            <person name="Lapidus A."/>
            <person name="Copeland A."/>
            <person name="Glavina Del Rio T."/>
            <person name="Tice H."/>
            <person name="Dalin E."/>
            <person name="Lucas S."/>
            <person name="Barry K."/>
            <person name="Land M."/>
            <person name="Richardson P."/>
            <person name="Huber H."/>
            <person name="Kyrpides N.C."/>
        </authorList>
    </citation>
    <scope>NUCLEOTIDE SEQUENCE [LARGE SCALE GENOMIC DNA]</scope>
    <source>
        <strain evidence="4">ATCC 43588 / DSM 3639 / JCM 9404 / F1</strain>
    </source>
</reference>
<dbReference type="SUPFAM" id="SSF50346">
    <property type="entry name" value="PRC-barrel domain"/>
    <property type="match status" value="1"/>
</dbReference>
<proteinExistence type="predicted"/>
<dbReference type="KEGG" id="smr:Smar_1276"/>
<dbReference type="OrthoDB" id="18978at2157"/>
<dbReference type="eggNOG" id="arCOG04054">
    <property type="taxonomic scope" value="Archaea"/>
</dbReference>
<dbReference type="Proteomes" id="UP000000254">
    <property type="component" value="Chromosome"/>
</dbReference>
<dbReference type="Pfam" id="PF18822">
    <property type="entry name" value="CdvA"/>
    <property type="match status" value="1"/>
</dbReference>
<sequence>MSSLKVEEIENYLGKPVNDPYGRRIGHVVSFYSDSDGNVTALEISYGDFEFEEKSIDRFSFENGEIVLVPEWEYEAKKIENRLERLRKRAAALEDLYAKKEVPRHAYEAFKKKLEEALMEAKEESKKVKDLLKKRQYELEDIIVELEKALTSLKISYMAGEVPDKAYKVAADQIRKHLEHAQLEKENVKRHLEKIESLENQPVDIGVTTSSANEKVPEQNQALPVVVLES</sequence>
<gene>
    <name evidence="3" type="ordered locus">Smar_1276</name>
</gene>
<evidence type="ECO:0000259" key="2">
    <source>
        <dbReference type="Pfam" id="PF18822"/>
    </source>
</evidence>
<feature type="coiled-coil region" evidence="1">
    <location>
        <begin position="69"/>
        <end position="134"/>
    </location>
</feature>
<keyword evidence="1" id="KW-0175">Coiled coil</keyword>
<dbReference type="EMBL" id="CP000575">
    <property type="protein sequence ID" value="ABN70367.1"/>
    <property type="molecule type" value="Genomic_DNA"/>
</dbReference>
<dbReference type="InterPro" id="IPR011033">
    <property type="entry name" value="PRC_barrel-like_sf"/>
</dbReference>
<dbReference type="GeneID" id="4907028"/>
<dbReference type="InterPro" id="IPR041461">
    <property type="entry name" value="CdvA_CC"/>
</dbReference>
<dbReference type="STRING" id="399550.Smar_1276"/>
<keyword evidence="4" id="KW-1185">Reference proteome</keyword>
<dbReference type="AlphaFoldDB" id="A3DP07"/>
<evidence type="ECO:0000313" key="3">
    <source>
        <dbReference type="EMBL" id="ABN70367.1"/>
    </source>
</evidence>
<reference evidence="4" key="1">
    <citation type="journal article" date="2009" name="BMC Genomics">
        <title>The complete genome sequence of Staphylothermus marinus reveals differences in sulfur metabolism among heterotrophic Crenarchaeota.</title>
        <authorList>
            <person name="Anderson I.J."/>
            <person name="Dharmarajan L."/>
            <person name="Rodriguez J."/>
            <person name="Hooper S."/>
            <person name="Porat I."/>
            <person name="Ulrich L.E."/>
            <person name="Elkins J.G."/>
            <person name="Mavromatis K."/>
            <person name="Sun H."/>
            <person name="Land M."/>
            <person name="Lapidus A."/>
            <person name="Lucas S."/>
            <person name="Barry K."/>
            <person name="Huber H."/>
            <person name="Zhulin I.B."/>
            <person name="Whitman W.B."/>
            <person name="Mukhopadhyay B."/>
            <person name="Woese C."/>
            <person name="Bristow J."/>
            <person name="Kyrpides N."/>
        </authorList>
    </citation>
    <scope>NUCLEOTIDE SEQUENCE [LARGE SCALE GENOMIC DNA]</scope>
    <source>
        <strain evidence="4">ATCC 43588 / DSM 3639 / JCM 9404 / F1</strain>
    </source>
</reference>
<protein>
    <recommendedName>
        <fullName evidence="2">CdvA-like coiled-coil domain-containing protein</fullName>
    </recommendedName>
</protein>
<feature type="coiled-coil region" evidence="1">
    <location>
        <begin position="171"/>
        <end position="201"/>
    </location>
</feature>
<accession>A3DP07</accession>
<feature type="domain" description="CdvA-like coiled-coil" evidence="2">
    <location>
        <begin position="88"/>
        <end position="209"/>
    </location>
</feature>
<name>A3DP07_STAMF</name>
<dbReference type="RefSeq" id="WP_011839558.1">
    <property type="nucleotide sequence ID" value="NC_009033.1"/>
</dbReference>
<evidence type="ECO:0000256" key="1">
    <source>
        <dbReference type="SAM" id="Coils"/>
    </source>
</evidence>
<dbReference type="HOGENOM" id="CLU_100857_0_0_2"/>